<feature type="region of interest" description="Disordered" evidence="3">
    <location>
        <begin position="438"/>
        <end position="463"/>
    </location>
</feature>
<dbReference type="InterPro" id="IPR043136">
    <property type="entry name" value="B30.2/SPRY_sf"/>
</dbReference>
<dbReference type="GO" id="GO:0005737">
    <property type="term" value="C:cytoplasm"/>
    <property type="evidence" value="ECO:0007669"/>
    <property type="project" value="TreeGrafter"/>
</dbReference>
<feature type="compositionally biased region" description="Basic and acidic residues" evidence="3">
    <location>
        <begin position="360"/>
        <end position="369"/>
    </location>
</feature>
<dbReference type="Gene3D" id="3.30.160.60">
    <property type="entry name" value="Classic Zinc Finger"/>
    <property type="match status" value="1"/>
</dbReference>
<dbReference type="InterPro" id="IPR013320">
    <property type="entry name" value="ConA-like_dom_sf"/>
</dbReference>
<dbReference type="PANTHER" id="PTHR24099:SF7">
    <property type="entry name" value="CARDIOMYOPATHY-ASSOCIATED PROTEIN 5"/>
    <property type="match status" value="1"/>
</dbReference>
<feature type="region of interest" description="Disordered" evidence="3">
    <location>
        <begin position="120"/>
        <end position="156"/>
    </location>
</feature>
<feature type="region of interest" description="Disordered" evidence="3">
    <location>
        <begin position="1295"/>
        <end position="1314"/>
    </location>
</feature>
<dbReference type="Proteomes" id="UP000695023">
    <property type="component" value="Unplaced"/>
</dbReference>
<feature type="compositionally biased region" description="Basic and acidic residues" evidence="3">
    <location>
        <begin position="908"/>
        <end position="928"/>
    </location>
</feature>
<gene>
    <name evidence="8" type="primary">LOC102214371</name>
</gene>
<sequence length="1671" mass="186659">MDECESLCSEMTELQEFQCEASDVMSQDDEDELEELQNSLREVVQDPSVKPKLQCLMVDPSFSMVTVQSEDSGIVWETASSRCSTPWASETSSTSEAYSMEGSGAAGKITIVFDEEKVVRRRTRSGGRSSRLGDRLSRPGSSRSASALGVERPEMAEVSLPNVKQENSKTETDLEEIKSKDQQLFSLISEGYEILNIRVPSKLPTVDEEESTELQDNLSYLDQTPKIKSHNHIEWMLQHNQVLPEGEEILEHQEQDSSQPSADTERGHTPTQRESTGDIDYFEKFTLLDVVASGEQAELQEEFKQPAAKLQAEEQKPAGETATGAPSASEDSFVFVSDVDIVGEHLDEVFYGEGLPADALHQREEDKTESQGGMRSRRESQRSTKGSGSVLFESEETTLTPIFISPGPPKIIDPILLEEPTAMSFMYSDLYEDAVGERRKSDEEYSEAESVASEKSYRRRLSDSEEAHGYLEKFILKDESPTLDVQPEPVASESGGRMMWPQSKFEMTGCLIRVPEEEKKEKVKKEEPEVQEVQLSEATQEETIGVTSEDSGQESKPPEKKMEDQQMKLEDKTDKTESSECSSEKPLPETHQADCKVDHTQQSEGHQREEEKKCEQSCTGPEHACEEVLEKTDEKTPVVRADIEAPVSSEVPPAVNISEVQAEAWKTSLPEEVVSDTKIESADEELVTKAEDLAEVKEPETVTQETFTLTEPSAQTPASQHREAEDVGPVEVITDCDAAVHTVVEVMEKAVNEKEIQTQVCVDLQEVRSIPEGHEPLTGETTAEDKLDKEGLEVTATSIEVTKPVSEAVITDADEKLHATLKTQQTQQDMADGGSDKTNSKVPAETSRTLVQDIVTVGDELILLVPKGEAVEMDVEISQWSEKDTVPLPESNSTAELQALVEETMMEPEVKVEPETSAEEKEQTRNDFDMDYSPPAPVEEADSKEAKIQRPIEEDKIIFTPQQDSYEVHREEIHPEQTVVEQMAEIHEMEETSVIKADLVPHVDLHKEDVEQQMEQDWGLAECPDVPDVEMEYEVISKQDAKEMPEPETQRDVAGLLPQPTLKKEEDEEMVVEKVDYFPEEEEEMIEADYEIIDAEEEMQAQLAAELQGMDWFCLTCGFLMSEKDCMSGEHHSHDVTAVDTAYEEIKESLSGWISELQERSENIEDLVSELELAYNSVEDQFIESEAAMKAQNKEMMDVVMEQYNNMSVSMEEEKKTKLEQLYDQIVSFQESIDSAKAILETASREAETEASSPEDIHARLTAALDSASTMELGPKGLLVFEDYAKANTSSSNLAQRKGIPVPQRPTLLPQEPGSATSTSVTVYWKVNPGDIIDCFQVYCMEDPQGAVSEEYRVTVKESYCVLEDLESDKMYKVWVMAVNYTGCSLPSERLTFRTAPSVPVIDTERCSILWDSATLRWSSAERAPGQSYTLEYCRQYELEGEGLRSISGIKTCEQKILLQPSENYLFYIKAVNEAGASEQSEAALISTKGTRFHLLKASAHPALQLSENQTTLHYSQDAHKTASLTDTQCPSILGELLPARGIYYWETSVSQSTAYRLGVAYSTANRNSSLGENSLSWCLQCTPSPSGFRYQLLHNDIQSSVFVTETPDRVGTLLDYQLGRLSFYNAQSGQLLGTFRQNFTQPCQPALALELPGSLELSMVLVVPEFTKDS</sequence>
<dbReference type="PROSITE" id="PS50853">
    <property type="entry name" value="FN3"/>
    <property type="match status" value="2"/>
</dbReference>
<dbReference type="InterPro" id="IPR036116">
    <property type="entry name" value="FN3_sf"/>
</dbReference>
<feature type="region of interest" description="Disordered" evidence="3">
    <location>
        <begin position="301"/>
        <end position="329"/>
    </location>
</feature>
<feature type="compositionally biased region" description="Basic and acidic residues" evidence="3">
    <location>
        <begin position="556"/>
        <end position="615"/>
    </location>
</feature>
<dbReference type="SUPFAM" id="SSF49899">
    <property type="entry name" value="Concanavalin A-like lectins/glucanases"/>
    <property type="match status" value="1"/>
</dbReference>
<feature type="domain" description="B30.2/SPRY" evidence="4">
    <location>
        <begin position="1473"/>
        <end position="1667"/>
    </location>
</feature>
<dbReference type="Pfam" id="PF00622">
    <property type="entry name" value="SPRY"/>
    <property type="match status" value="1"/>
</dbReference>
<dbReference type="InterPro" id="IPR003879">
    <property type="entry name" value="Butyrophylin_SPRY"/>
</dbReference>
<dbReference type="SUPFAM" id="SSF57845">
    <property type="entry name" value="B-box zinc-binding domain"/>
    <property type="match status" value="1"/>
</dbReference>
<dbReference type="SUPFAM" id="SSF49265">
    <property type="entry name" value="Fibronectin type III"/>
    <property type="match status" value="1"/>
</dbReference>
<feature type="region of interest" description="Disordered" evidence="3">
    <location>
        <begin position="357"/>
        <end position="392"/>
    </location>
</feature>
<protein>
    <submittedName>
        <fullName evidence="6 8">Cardiomyopathy-associated protein 5-like</fullName>
    </submittedName>
</protein>
<feature type="compositionally biased region" description="Polar residues" evidence="3">
    <location>
        <begin position="536"/>
        <end position="550"/>
    </location>
</feature>
<dbReference type="InterPro" id="IPR013783">
    <property type="entry name" value="Ig-like_fold"/>
</dbReference>
<dbReference type="Gene3D" id="2.60.120.920">
    <property type="match status" value="1"/>
</dbReference>
<dbReference type="PANTHER" id="PTHR24099">
    <property type="entry name" value="E3 UBIQUITIN-PROTEIN LIGASE TRIM36-RELATED"/>
    <property type="match status" value="1"/>
</dbReference>
<dbReference type="Pfam" id="PF00041">
    <property type="entry name" value="fn3"/>
    <property type="match status" value="1"/>
</dbReference>
<dbReference type="STRING" id="303518.ENSPNYP00000025392"/>
<reference evidence="8" key="2">
    <citation type="submission" date="2025-04" db="UniProtKB">
        <authorList>
            <consortium name="RefSeq"/>
        </authorList>
    </citation>
    <scope>IDENTIFICATION</scope>
</reference>
<keyword evidence="1 2" id="KW-0175">Coiled coil</keyword>
<dbReference type="PRINTS" id="PR01407">
    <property type="entry name" value="BUTYPHLNCDUF"/>
</dbReference>
<feature type="compositionally biased region" description="Basic and acidic residues" evidence="3">
    <location>
        <begin position="515"/>
        <end position="528"/>
    </location>
</feature>
<feature type="region of interest" description="Disordered" evidence="3">
    <location>
        <begin position="482"/>
        <end position="503"/>
    </location>
</feature>
<evidence type="ECO:0000313" key="7">
    <source>
        <dbReference type="Proteomes" id="UP000695023"/>
    </source>
</evidence>
<dbReference type="RefSeq" id="XP_005722329.1">
    <property type="nucleotide sequence ID" value="XM_005722272.2"/>
</dbReference>
<dbReference type="InterPro" id="IPR050617">
    <property type="entry name" value="E3_ligase_FN3/SPRY"/>
</dbReference>
<evidence type="ECO:0000259" key="5">
    <source>
        <dbReference type="PROSITE" id="PS50853"/>
    </source>
</evidence>
<dbReference type="OrthoDB" id="9949315at2759"/>
<feature type="coiled-coil region" evidence="2">
    <location>
        <begin position="1154"/>
        <end position="1181"/>
    </location>
</feature>
<feature type="compositionally biased region" description="Polar residues" evidence="3">
    <location>
        <begin position="701"/>
        <end position="719"/>
    </location>
</feature>
<reference evidence="6" key="1">
    <citation type="submission" date="2023-09" db="UniProtKB">
        <authorList>
            <consortium name="Ensembl"/>
        </authorList>
    </citation>
    <scope>IDENTIFICATION</scope>
</reference>
<organism evidence="6">
    <name type="scientific">Pundamilia nyererei</name>
    <dbReference type="NCBI Taxonomy" id="303518"/>
    <lineage>
        <taxon>Eukaryota</taxon>
        <taxon>Metazoa</taxon>
        <taxon>Chordata</taxon>
        <taxon>Craniata</taxon>
        <taxon>Vertebrata</taxon>
        <taxon>Euteleostomi</taxon>
        <taxon>Actinopterygii</taxon>
        <taxon>Neopterygii</taxon>
        <taxon>Teleostei</taxon>
        <taxon>Neoteleostei</taxon>
        <taxon>Acanthomorphata</taxon>
        <taxon>Ovalentaria</taxon>
        <taxon>Cichlomorphae</taxon>
        <taxon>Cichliformes</taxon>
        <taxon>Cichlidae</taxon>
        <taxon>African cichlids</taxon>
        <taxon>Pseudocrenilabrinae</taxon>
        <taxon>Haplochromini</taxon>
        <taxon>Pundamilia</taxon>
    </lineage>
</organism>
<feature type="region of interest" description="Disordered" evidence="3">
    <location>
        <begin position="698"/>
        <end position="726"/>
    </location>
</feature>
<feature type="domain" description="Fibronectin type-III" evidence="5">
    <location>
        <begin position="1400"/>
        <end position="1491"/>
    </location>
</feature>
<evidence type="ECO:0000313" key="6">
    <source>
        <dbReference type="Ensembl" id="ENSPNYP00000025392.1"/>
    </source>
</evidence>
<feature type="domain" description="Fibronectin type-III" evidence="5">
    <location>
        <begin position="1302"/>
        <end position="1398"/>
    </location>
</feature>
<evidence type="ECO:0000256" key="3">
    <source>
        <dbReference type="SAM" id="MobiDB-lite"/>
    </source>
</evidence>
<dbReference type="Ensembl" id="ENSPNYT00000026013.1">
    <property type="protein sequence ID" value="ENSPNYP00000025392.1"/>
    <property type="gene ID" value="ENSPNYG00000019157.1"/>
</dbReference>
<proteinExistence type="predicted"/>
<evidence type="ECO:0000259" key="4">
    <source>
        <dbReference type="PROSITE" id="PS50188"/>
    </source>
</evidence>
<dbReference type="GeneTree" id="ENSGT00940000159696"/>
<dbReference type="CDD" id="cd00063">
    <property type="entry name" value="FN3"/>
    <property type="match status" value="2"/>
</dbReference>
<dbReference type="SMART" id="SM00449">
    <property type="entry name" value="SPRY"/>
    <property type="match status" value="1"/>
</dbReference>
<accession>A0A3B4GQI1</accession>
<feature type="region of interest" description="Disordered" evidence="3">
    <location>
        <begin position="908"/>
        <end position="946"/>
    </location>
</feature>
<evidence type="ECO:0000256" key="2">
    <source>
        <dbReference type="SAM" id="Coils"/>
    </source>
</evidence>
<feature type="region of interest" description="Disordered" evidence="3">
    <location>
        <begin position="250"/>
        <end position="279"/>
    </location>
</feature>
<dbReference type="SMART" id="SM00060">
    <property type="entry name" value="FN3"/>
    <property type="match status" value="2"/>
</dbReference>
<dbReference type="PROSITE" id="PS50188">
    <property type="entry name" value="B302_SPRY"/>
    <property type="match status" value="1"/>
</dbReference>
<dbReference type="InterPro" id="IPR003877">
    <property type="entry name" value="SPRY_dom"/>
</dbReference>
<evidence type="ECO:0000256" key="1">
    <source>
        <dbReference type="ARBA" id="ARBA00023054"/>
    </source>
</evidence>
<dbReference type="InterPro" id="IPR003961">
    <property type="entry name" value="FN3_dom"/>
</dbReference>
<dbReference type="CTD" id="202333"/>
<feature type="region of interest" description="Disordered" evidence="3">
    <location>
        <begin position="515"/>
        <end position="621"/>
    </location>
</feature>
<dbReference type="InterPro" id="IPR001870">
    <property type="entry name" value="B30.2/SPRY"/>
</dbReference>
<evidence type="ECO:0000313" key="8">
    <source>
        <dbReference type="RefSeq" id="XP_005722329.1"/>
    </source>
</evidence>
<feature type="region of interest" description="Disordered" evidence="3">
    <location>
        <begin position="823"/>
        <end position="844"/>
    </location>
</feature>
<name>A0A3B4GQI1_9CICH</name>
<dbReference type="Gene3D" id="2.60.40.10">
    <property type="entry name" value="Immunoglobulins"/>
    <property type="match status" value="2"/>
</dbReference>
<keyword evidence="7" id="KW-1185">Reference proteome</keyword>